<keyword evidence="3 6" id="KW-0812">Transmembrane</keyword>
<keyword evidence="2" id="KW-1003">Cell membrane</keyword>
<evidence type="ECO:0000256" key="4">
    <source>
        <dbReference type="ARBA" id="ARBA00022989"/>
    </source>
</evidence>
<dbReference type="Proteomes" id="UP000594873">
    <property type="component" value="Chromosome"/>
</dbReference>
<keyword evidence="5 6" id="KW-0472">Membrane</keyword>
<feature type="transmembrane region" description="Helical" evidence="6">
    <location>
        <begin position="39"/>
        <end position="66"/>
    </location>
</feature>
<evidence type="ECO:0000256" key="1">
    <source>
        <dbReference type="ARBA" id="ARBA00004651"/>
    </source>
</evidence>
<dbReference type="Pfam" id="PF01810">
    <property type="entry name" value="LysE"/>
    <property type="match status" value="1"/>
</dbReference>
<gene>
    <name evidence="7" type="ORF">IC614_12145</name>
</gene>
<evidence type="ECO:0000256" key="5">
    <source>
        <dbReference type="ARBA" id="ARBA00023136"/>
    </source>
</evidence>
<evidence type="ECO:0000313" key="8">
    <source>
        <dbReference type="Proteomes" id="UP000594873"/>
    </source>
</evidence>
<evidence type="ECO:0000256" key="3">
    <source>
        <dbReference type="ARBA" id="ARBA00022692"/>
    </source>
</evidence>
<evidence type="ECO:0000256" key="6">
    <source>
        <dbReference type="SAM" id="Phobius"/>
    </source>
</evidence>
<evidence type="ECO:0000313" key="7">
    <source>
        <dbReference type="EMBL" id="QPQ55032.1"/>
    </source>
</evidence>
<feature type="transmembrane region" description="Helical" evidence="6">
    <location>
        <begin position="148"/>
        <end position="168"/>
    </location>
</feature>
<dbReference type="PANTHER" id="PTHR30086:SF20">
    <property type="entry name" value="ARGININE EXPORTER PROTEIN ARGO-RELATED"/>
    <property type="match status" value="1"/>
</dbReference>
<accession>A0A7T2GJI1</accession>
<name>A0A7T2GJI1_9SPHN</name>
<dbReference type="EMBL" id="CP065592">
    <property type="protein sequence ID" value="QPQ55032.1"/>
    <property type="molecule type" value="Genomic_DNA"/>
</dbReference>
<proteinExistence type="predicted"/>
<comment type="subcellular location">
    <subcellularLocation>
        <location evidence="1">Cell membrane</location>
        <topology evidence="1">Multi-pass membrane protein</topology>
    </subcellularLocation>
</comment>
<dbReference type="PANTHER" id="PTHR30086">
    <property type="entry name" value="ARGININE EXPORTER PROTEIN ARGO"/>
    <property type="match status" value="1"/>
</dbReference>
<dbReference type="KEGG" id="sflv:IC614_12145"/>
<sequence length="208" mass="22014">MGIWLQLGSVMGIWAVVVMSPGPDTLAVASTAIGHSRRAGMLVALGCAVATFMWAAASLAGLAIIFERAQWLYHLLKWIGAAYLIYLGISLLRQLHTGDEAGGPEKARSPVSGWRAFRLGLVTDLANPKAAAFFTSLFAVALSPGSPIWLKVIVASFVTAIAGIWYVILAAVLSTGPAARFYVKSRKWIEGSAGILFIALGGKLATDR</sequence>
<keyword evidence="8" id="KW-1185">Reference proteome</keyword>
<reference evidence="7 8" key="1">
    <citation type="submission" date="2020-11" db="EMBL/GenBank/DDBJ databases">
        <title>Genome seq and assembly of Sphingosinicella sp.</title>
        <authorList>
            <person name="Chhetri G."/>
        </authorList>
    </citation>
    <scope>NUCLEOTIDE SEQUENCE [LARGE SCALE GENOMIC DNA]</scope>
    <source>
        <strain evidence="7 8">UDD2</strain>
    </source>
</reference>
<keyword evidence="4 6" id="KW-1133">Transmembrane helix</keyword>
<dbReference type="InterPro" id="IPR001123">
    <property type="entry name" value="LeuE-type"/>
</dbReference>
<dbReference type="PIRSF" id="PIRSF006324">
    <property type="entry name" value="LeuE"/>
    <property type="match status" value="1"/>
</dbReference>
<dbReference type="AlphaFoldDB" id="A0A7T2GJI1"/>
<dbReference type="GO" id="GO:0005886">
    <property type="term" value="C:plasma membrane"/>
    <property type="evidence" value="ECO:0007669"/>
    <property type="project" value="UniProtKB-SubCell"/>
</dbReference>
<protein>
    <submittedName>
        <fullName evidence="7">LysE family transporter</fullName>
    </submittedName>
</protein>
<feature type="transmembrane region" description="Helical" evidence="6">
    <location>
        <begin position="116"/>
        <end position="141"/>
    </location>
</feature>
<evidence type="ECO:0000256" key="2">
    <source>
        <dbReference type="ARBA" id="ARBA00022475"/>
    </source>
</evidence>
<feature type="transmembrane region" description="Helical" evidence="6">
    <location>
        <begin position="78"/>
        <end position="96"/>
    </location>
</feature>
<dbReference type="GO" id="GO:0015171">
    <property type="term" value="F:amino acid transmembrane transporter activity"/>
    <property type="evidence" value="ECO:0007669"/>
    <property type="project" value="TreeGrafter"/>
</dbReference>
<dbReference type="RefSeq" id="WP_200971708.1">
    <property type="nucleotide sequence ID" value="NZ_CP065592.1"/>
</dbReference>
<organism evidence="7 8">
    <name type="scientific">Allosphingosinicella flava</name>
    <dbReference type="NCBI Taxonomy" id="2771430"/>
    <lineage>
        <taxon>Bacteria</taxon>
        <taxon>Pseudomonadati</taxon>
        <taxon>Pseudomonadota</taxon>
        <taxon>Alphaproteobacteria</taxon>
        <taxon>Sphingomonadales</taxon>
        <taxon>Sphingomonadaceae</taxon>
        <taxon>Allosphingosinicella</taxon>
    </lineage>
</organism>